<dbReference type="EMBL" id="CP042326">
    <property type="protein sequence ID" value="QDZ39109.1"/>
    <property type="molecule type" value="Genomic_DNA"/>
</dbReference>
<dbReference type="AlphaFoldDB" id="A0A5B8NLZ8"/>
<gene>
    <name evidence="2" type="ORF">FRE64_03655</name>
</gene>
<dbReference type="KEGG" id="enn:FRE64_03655"/>
<feature type="transmembrane region" description="Helical" evidence="1">
    <location>
        <begin position="62"/>
        <end position="80"/>
    </location>
</feature>
<dbReference type="OrthoDB" id="9805788at2"/>
<keyword evidence="3" id="KW-1185">Reference proteome</keyword>
<reference evidence="2" key="1">
    <citation type="submission" date="2019-08" db="EMBL/GenBank/DDBJ databases">
        <title>Carotenoids and Carotenoid Binding Proteins in the Halophilic Cyanobacterium Euhalothece sp. ZM00.</title>
        <authorList>
            <person name="Cho S.M."/>
            <person name="Song J.Y."/>
            <person name="Park Y.-I."/>
        </authorList>
    </citation>
    <scope>NUCLEOTIDE SEQUENCE [LARGE SCALE GENOMIC DNA]</scope>
    <source>
        <strain evidence="2">Z-M001</strain>
    </source>
</reference>
<evidence type="ECO:0000313" key="2">
    <source>
        <dbReference type="EMBL" id="QDZ39109.1"/>
    </source>
</evidence>
<name>A0A5B8NLZ8_9CHRO</name>
<organism evidence="2 3">
    <name type="scientific">Euhalothece natronophila Z-M001</name>
    <dbReference type="NCBI Taxonomy" id="522448"/>
    <lineage>
        <taxon>Bacteria</taxon>
        <taxon>Bacillati</taxon>
        <taxon>Cyanobacteriota</taxon>
        <taxon>Cyanophyceae</taxon>
        <taxon>Oscillatoriophycideae</taxon>
        <taxon>Chroococcales</taxon>
        <taxon>Halothecacae</taxon>
        <taxon>Halothece cluster</taxon>
        <taxon>Euhalothece</taxon>
    </lineage>
</organism>
<sequence length="138" mass="15795">MAIIVSWVVFRANTLGGSYNIIIGMFGGNGFILPELYIEQLNFLSRLGVQFGTLNNYGGNESVVLLLSLLGITLFLPNLYQIMSHEVVTLDIYNHLSSQKKAWYRWRPNFIYAGFTAVLLITALIFRDQPNEFLYFQF</sequence>
<protein>
    <recommendedName>
        <fullName evidence="4">MBOAT family protein</fullName>
    </recommendedName>
</protein>
<proteinExistence type="predicted"/>
<keyword evidence="1" id="KW-0472">Membrane</keyword>
<feature type="transmembrane region" description="Helical" evidence="1">
    <location>
        <begin position="109"/>
        <end position="126"/>
    </location>
</feature>
<keyword evidence="1" id="KW-1133">Transmembrane helix</keyword>
<evidence type="ECO:0000313" key="3">
    <source>
        <dbReference type="Proteomes" id="UP000318453"/>
    </source>
</evidence>
<accession>A0A5B8NLZ8</accession>
<dbReference type="Proteomes" id="UP000318453">
    <property type="component" value="Chromosome"/>
</dbReference>
<evidence type="ECO:0008006" key="4">
    <source>
        <dbReference type="Google" id="ProtNLM"/>
    </source>
</evidence>
<evidence type="ECO:0000256" key="1">
    <source>
        <dbReference type="SAM" id="Phobius"/>
    </source>
</evidence>
<keyword evidence="1" id="KW-0812">Transmembrane</keyword>